<dbReference type="Proteomes" id="UP001519349">
    <property type="component" value="Unassembled WGS sequence"/>
</dbReference>
<name>A0ABS5AWU3_9STRE</name>
<comment type="caution">
    <text evidence="2">The sequence shown here is derived from an EMBL/GenBank/DDBJ whole genome shotgun (WGS) entry which is preliminary data.</text>
</comment>
<protein>
    <submittedName>
        <fullName evidence="2">Uncharacterized protein</fullName>
    </submittedName>
</protein>
<gene>
    <name evidence="2" type="ORF">DHL47_05080</name>
</gene>
<feature type="transmembrane region" description="Helical" evidence="1">
    <location>
        <begin position="88"/>
        <end position="106"/>
    </location>
</feature>
<accession>A0ABS5AWU3</accession>
<evidence type="ECO:0000313" key="2">
    <source>
        <dbReference type="EMBL" id="MBP2620718.1"/>
    </source>
</evidence>
<reference evidence="2 3" key="1">
    <citation type="submission" date="2018-05" db="EMBL/GenBank/DDBJ databases">
        <title>Draft genome sequence of Streptococcus panodentis CCUG 70867T.</title>
        <authorList>
            <person name="Salva-Serra F."/>
            <person name="Mendez V."/>
            <person name="Jaen-Luchoro D."/>
            <person name="Gonzales-Siles L."/>
            <person name="Karlsson R."/>
            <person name="Engstrom-Jakobsson H."/>
            <person name="Busquets A."/>
            <person name="Gomila M."/>
            <person name="Pineiro-Iglesias B."/>
            <person name="Bennasar-Figueras A."/>
            <person name="Seeger M."/>
            <person name="Moore E."/>
        </authorList>
    </citation>
    <scope>NUCLEOTIDE SEQUENCE [LARGE SCALE GENOMIC DNA]</scope>
    <source>
        <strain evidence="2 3">CCUG 70867</strain>
    </source>
</reference>
<keyword evidence="1" id="KW-1133">Transmembrane helix</keyword>
<feature type="transmembrane region" description="Helical" evidence="1">
    <location>
        <begin position="12"/>
        <end position="27"/>
    </location>
</feature>
<feature type="transmembrane region" description="Helical" evidence="1">
    <location>
        <begin position="60"/>
        <end position="76"/>
    </location>
</feature>
<evidence type="ECO:0000313" key="3">
    <source>
        <dbReference type="Proteomes" id="UP001519349"/>
    </source>
</evidence>
<dbReference type="EMBL" id="QFAY01000008">
    <property type="protein sequence ID" value="MBP2620718.1"/>
    <property type="molecule type" value="Genomic_DNA"/>
</dbReference>
<proteinExistence type="predicted"/>
<organism evidence="2 3">
    <name type="scientific">Streptococcus panodentis</name>
    <dbReference type="NCBI Taxonomy" id="1581472"/>
    <lineage>
        <taxon>Bacteria</taxon>
        <taxon>Bacillati</taxon>
        <taxon>Bacillota</taxon>
        <taxon>Bacilli</taxon>
        <taxon>Lactobacillales</taxon>
        <taxon>Streptococcaceae</taxon>
        <taxon>Streptococcus</taxon>
    </lineage>
</organism>
<sequence>MKMDWLKYTRHVLKCLFMALCIFTIFSADYVDVPIGIIIACLYIPLLFEQQPVSSRAKWYTFLIIVAVTLPVLFITKTYQISLTYSETTILLFLFAILIFTNAFIAHKEESKKAAK</sequence>
<evidence type="ECO:0000256" key="1">
    <source>
        <dbReference type="SAM" id="Phobius"/>
    </source>
</evidence>
<keyword evidence="3" id="KW-1185">Reference proteome</keyword>
<keyword evidence="1" id="KW-0812">Transmembrane</keyword>
<dbReference type="RefSeq" id="WP_209551098.1">
    <property type="nucleotide sequence ID" value="NZ_QFAY01000008.1"/>
</dbReference>
<keyword evidence="1" id="KW-0472">Membrane</keyword>